<reference evidence="5 6" key="1">
    <citation type="journal article" date="2011" name="J. Bacteriol.">
        <title>Complete genome of the cellulolytic ruminal bacterium Ruminococcus albus 7.</title>
        <authorList>
            <person name="Suen G."/>
            <person name="Stevenson D.M."/>
            <person name="Bruce D.C."/>
            <person name="Chertkov O."/>
            <person name="Copeland A."/>
            <person name="Cheng J.F."/>
            <person name="Detter C."/>
            <person name="Detter J.C."/>
            <person name="Goodwin L.A."/>
            <person name="Han C.S."/>
            <person name="Hauser L.J."/>
            <person name="Ivanova N.N."/>
            <person name="Kyrpides N.C."/>
            <person name="Land M.L."/>
            <person name="Lapidus A."/>
            <person name="Lucas S."/>
            <person name="Ovchinnikova G."/>
            <person name="Pitluck S."/>
            <person name="Tapia R."/>
            <person name="Woyke T."/>
            <person name="Boyum J."/>
            <person name="Mead D."/>
            <person name="Weimer P.J."/>
        </authorList>
    </citation>
    <scope>NUCLEOTIDE SEQUENCE [LARGE SCALE GENOMIC DNA]</scope>
    <source>
        <strain evidence="6">ATCC 27210 / DSM 20455 / JCM 14654 / NCDO 2250 / 7</strain>
    </source>
</reference>
<keyword evidence="1" id="KW-0479">Metal-binding</keyword>
<dbReference type="GO" id="GO:0003899">
    <property type="term" value="F:DNA-directed RNA polymerase activity"/>
    <property type="evidence" value="ECO:0007669"/>
    <property type="project" value="InterPro"/>
</dbReference>
<dbReference type="HOGENOM" id="CLU_094413_1_0_9"/>
<dbReference type="eggNOG" id="COG0358">
    <property type="taxonomic scope" value="Bacteria"/>
</dbReference>
<evidence type="ECO:0000256" key="1">
    <source>
        <dbReference type="ARBA" id="ARBA00022723"/>
    </source>
</evidence>
<dbReference type="InterPro" id="IPR002694">
    <property type="entry name" value="Znf_CHC2"/>
</dbReference>
<evidence type="ECO:0000313" key="5">
    <source>
        <dbReference type="EMBL" id="ADU21239.1"/>
    </source>
</evidence>
<dbReference type="STRING" id="697329.Rumal_0697"/>
<dbReference type="GO" id="GO:0005737">
    <property type="term" value="C:cytoplasm"/>
    <property type="evidence" value="ECO:0007669"/>
    <property type="project" value="TreeGrafter"/>
</dbReference>
<dbReference type="PANTHER" id="PTHR30313">
    <property type="entry name" value="DNA PRIMASE"/>
    <property type="match status" value="1"/>
</dbReference>
<keyword evidence="3" id="KW-0862">Zinc</keyword>
<dbReference type="InterPro" id="IPR050219">
    <property type="entry name" value="DnaG_primase"/>
</dbReference>
<evidence type="ECO:0000259" key="4">
    <source>
        <dbReference type="SMART" id="SM00400"/>
    </source>
</evidence>
<gene>
    <name evidence="5" type="ordered locus">Rumal_0697</name>
</gene>
<dbReference type="GO" id="GO:0008270">
    <property type="term" value="F:zinc ion binding"/>
    <property type="evidence" value="ECO:0007669"/>
    <property type="project" value="UniProtKB-KW"/>
</dbReference>
<keyword evidence="2" id="KW-0863">Zinc-finger</keyword>
<proteinExistence type="predicted"/>
<protein>
    <submittedName>
        <fullName evidence="5">DNA primase</fullName>
    </submittedName>
</protein>
<sequence>MFPKITVFEEARQAVDMKTVALGYGLHINRSGMCLCPFHAEKTPSAKVYPQRLHCFGCGESADVISFTQKMFGLAKPIDAVKKLNSDFGLNISIGQAPTAKEASEYVKRAEERRAYEQWEKQAWRTLNDYLWLMRDWQEYAPRSPAEKPDERFVYSLHHLEWAEYLCREFIDYNKAGRFSMKGVVKDIERFMEKKGG</sequence>
<dbReference type="SUPFAM" id="SSF57783">
    <property type="entry name" value="Zinc beta-ribbon"/>
    <property type="match status" value="1"/>
</dbReference>
<evidence type="ECO:0000313" key="6">
    <source>
        <dbReference type="Proteomes" id="UP000006919"/>
    </source>
</evidence>
<evidence type="ECO:0000256" key="2">
    <source>
        <dbReference type="ARBA" id="ARBA00022771"/>
    </source>
</evidence>
<organism evidence="5 6">
    <name type="scientific">Ruminococcus albus (strain ATCC 27210 / DSM 20455 / JCM 14654 / NCDO 2250 / 7)</name>
    <dbReference type="NCBI Taxonomy" id="697329"/>
    <lineage>
        <taxon>Bacteria</taxon>
        <taxon>Bacillati</taxon>
        <taxon>Bacillota</taxon>
        <taxon>Clostridia</taxon>
        <taxon>Eubacteriales</taxon>
        <taxon>Oscillospiraceae</taxon>
        <taxon>Ruminococcus</taxon>
    </lineage>
</organism>
<dbReference type="EMBL" id="CP002403">
    <property type="protein sequence ID" value="ADU21239.1"/>
    <property type="molecule type" value="Genomic_DNA"/>
</dbReference>
<evidence type="ECO:0000256" key="3">
    <source>
        <dbReference type="ARBA" id="ARBA00022833"/>
    </source>
</evidence>
<dbReference type="AlphaFoldDB" id="E6UHJ4"/>
<dbReference type="Proteomes" id="UP000006919">
    <property type="component" value="Chromosome"/>
</dbReference>
<accession>E6UHJ4</accession>
<dbReference type="GO" id="GO:0003677">
    <property type="term" value="F:DNA binding"/>
    <property type="evidence" value="ECO:0007669"/>
    <property type="project" value="InterPro"/>
</dbReference>
<feature type="domain" description="Zinc finger CHC2-type" evidence="4">
    <location>
        <begin position="33"/>
        <end position="85"/>
    </location>
</feature>
<dbReference type="InterPro" id="IPR036977">
    <property type="entry name" value="DNA_primase_Znf_CHC2"/>
</dbReference>
<dbReference type="PANTHER" id="PTHR30313:SF2">
    <property type="entry name" value="DNA PRIMASE"/>
    <property type="match status" value="1"/>
</dbReference>
<dbReference type="RefSeq" id="WP_013497425.1">
    <property type="nucleotide sequence ID" value="NC_014833.1"/>
</dbReference>
<dbReference type="Pfam" id="PF01807">
    <property type="entry name" value="Zn_ribbon_DnaG"/>
    <property type="match status" value="1"/>
</dbReference>
<dbReference type="SMART" id="SM00400">
    <property type="entry name" value="ZnF_CHCC"/>
    <property type="match status" value="1"/>
</dbReference>
<dbReference type="GO" id="GO:0006269">
    <property type="term" value="P:DNA replication, synthesis of primer"/>
    <property type="evidence" value="ECO:0007669"/>
    <property type="project" value="TreeGrafter"/>
</dbReference>
<dbReference type="KEGG" id="ral:Rumal_0697"/>
<dbReference type="Gene3D" id="3.90.580.10">
    <property type="entry name" value="Zinc finger, CHC2-type domain"/>
    <property type="match status" value="1"/>
</dbReference>
<name>E6UHJ4_RUMA7</name>